<accession>A0A9N9EBP9</accession>
<dbReference type="AlphaFoldDB" id="A0A9N9EBP9"/>
<evidence type="ECO:0000313" key="2">
    <source>
        <dbReference type="Proteomes" id="UP000789405"/>
    </source>
</evidence>
<organism evidence="1 2">
    <name type="scientific">Dentiscutata erythropus</name>
    <dbReference type="NCBI Taxonomy" id="1348616"/>
    <lineage>
        <taxon>Eukaryota</taxon>
        <taxon>Fungi</taxon>
        <taxon>Fungi incertae sedis</taxon>
        <taxon>Mucoromycota</taxon>
        <taxon>Glomeromycotina</taxon>
        <taxon>Glomeromycetes</taxon>
        <taxon>Diversisporales</taxon>
        <taxon>Gigasporaceae</taxon>
        <taxon>Dentiscutata</taxon>
    </lineage>
</organism>
<reference evidence="1" key="1">
    <citation type="submission" date="2021-06" db="EMBL/GenBank/DDBJ databases">
        <authorList>
            <person name="Kallberg Y."/>
            <person name="Tangrot J."/>
            <person name="Rosling A."/>
        </authorList>
    </citation>
    <scope>NUCLEOTIDE SEQUENCE</scope>
    <source>
        <strain evidence="1">MA453B</strain>
    </source>
</reference>
<comment type="caution">
    <text evidence="1">The sequence shown here is derived from an EMBL/GenBank/DDBJ whole genome shotgun (WGS) entry which is preliminary data.</text>
</comment>
<proteinExistence type="predicted"/>
<keyword evidence="2" id="KW-1185">Reference proteome</keyword>
<name>A0A9N9EBP9_9GLOM</name>
<evidence type="ECO:0000313" key="1">
    <source>
        <dbReference type="EMBL" id="CAG8671042.1"/>
    </source>
</evidence>
<protein>
    <submittedName>
        <fullName evidence="1">14203_t:CDS:1</fullName>
    </submittedName>
</protein>
<feature type="non-terminal residue" evidence="1">
    <location>
        <position position="1"/>
    </location>
</feature>
<dbReference type="Proteomes" id="UP000789405">
    <property type="component" value="Unassembled WGS sequence"/>
</dbReference>
<dbReference type="EMBL" id="CAJVPY010006877">
    <property type="protein sequence ID" value="CAG8671042.1"/>
    <property type="molecule type" value="Genomic_DNA"/>
</dbReference>
<gene>
    <name evidence="1" type="ORF">DERYTH_LOCUS11241</name>
</gene>
<sequence>GKLDILNNEICVNYRNTIKKIDIFVHSEIIDESVDWRLTYITTETGPGQAANYCSKRPNRLTEN</sequence>